<dbReference type="EMBL" id="AP022360">
    <property type="protein sequence ID" value="BBU79826.1"/>
    <property type="molecule type" value="Genomic_DNA"/>
</dbReference>
<organism evidence="1 2">
    <name type="scientific">Escherichia coli</name>
    <dbReference type="NCBI Taxonomy" id="562"/>
    <lineage>
        <taxon>Bacteria</taxon>
        <taxon>Pseudomonadati</taxon>
        <taxon>Pseudomonadota</taxon>
        <taxon>Gammaproteobacteria</taxon>
        <taxon>Enterobacterales</taxon>
        <taxon>Enterobacteriaceae</taxon>
        <taxon>Escherichia</taxon>
    </lineage>
</organism>
<reference evidence="1 2" key="1">
    <citation type="submission" date="2020-01" db="EMBL/GenBank/DDBJ databases">
        <title>Dynamics of blaIMP-6 dissemination in carbapenem resistant Enterobacteriacea isolated from regional surveillance in Osaka, Japan.</title>
        <authorList>
            <person name="Abe R."/>
            <person name="Akeda Y."/>
            <person name="Sugawara Y."/>
            <person name="Yamamoto N."/>
            <person name="Tomono K."/>
            <person name="Takeuchi D."/>
            <person name="Kawahara R."/>
            <person name="Hamada S."/>
        </authorList>
    </citation>
    <scope>NUCLEOTIDE SEQUENCE [LARGE SCALE GENOMIC DNA]</scope>
    <source>
        <strain evidence="1 2">E300</strain>
    </source>
</reference>
<evidence type="ECO:0000313" key="2">
    <source>
        <dbReference type="Proteomes" id="UP000467488"/>
    </source>
</evidence>
<dbReference type="Proteomes" id="UP000467488">
    <property type="component" value="Chromosome"/>
</dbReference>
<sequence length="91" mass="10225">MIAVHIPTAANIKDVNQQERHDQHQQQLVVVPQPGKMFAQGKFPHCGEWHPFTNPEETAQEHHHGNGAQYADAKLIAACSVALTEEIYHPR</sequence>
<name>A0A8S0FGH9_ECOLX</name>
<evidence type="ECO:0000313" key="1">
    <source>
        <dbReference type="EMBL" id="BBU79826.1"/>
    </source>
</evidence>
<protein>
    <submittedName>
        <fullName evidence="1">Uncharacterized protein</fullName>
    </submittedName>
</protein>
<accession>A0A8S0FGH9</accession>
<gene>
    <name evidence="1" type="ORF">EIMP300_12260</name>
</gene>
<proteinExistence type="predicted"/>
<dbReference type="AlphaFoldDB" id="A0A8S0FGH9"/>